<name>A0ABS1NB83_9ACTN</name>
<organism evidence="2 3">
    <name type="scientific">Streptomyces coffeae</name>
    <dbReference type="NCBI Taxonomy" id="621382"/>
    <lineage>
        <taxon>Bacteria</taxon>
        <taxon>Bacillati</taxon>
        <taxon>Actinomycetota</taxon>
        <taxon>Actinomycetes</taxon>
        <taxon>Kitasatosporales</taxon>
        <taxon>Streptomycetaceae</taxon>
        <taxon>Streptomyces</taxon>
    </lineage>
</organism>
<feature type="compositionally biased region" description="Basic and acidic residues" evidence="1">
    <location>
        <begin position="1"/>
        <end position="12"/>
    </location>
</feature>
<protein>
    <recommendedName>
        <fullName evidence="4">DUF4352 domain-containing protein</fullName>
    </recommendedName>
</protein>
<comment type="caution">
    <text evidence="2">The sequence shown here is derived from an EMBL/GenBank/DDBJ whole genome shotgun (WGS) entry which is preliminary data.</text>
</comment>
<feature type="region of interest" description="Disordered" evidence="1">
    <location>
        <begin position="1"/>
        <end position="30"/>
    </location>
</feature>
<gene>
    <name evidence="2" type="ORF">JK363_11620</name>
</gene>
<evidence type="ECO:0000313" key="3">
    <source>
        <dbReference type="Proteomes" id="UP000634229"/>
    </source>
</evidence>
<accession>A0ABS1NB83</accession>
<reference evidence="2 3" key="1">
    <citation type="submission" date="2021-01" db="EMBL/GenBank/DDBJ databases">
        <title>WGS of actinomycetes isolated from Thailand.</title>
        <authorList>
            <person name="Thawai C."/>
        </authorList>
    </citation>
    <scope>NUCLEOTIDE SEQUENCE [LARGE SCALE GENOMIC DNA]</scope>
    <source>
        <strain evidence="2 3">CA1R205</strain>
    </source>
</reference>
<evidence type="ECO:0000313" key="2">
    <source>
        <dbReference type="EMBL" id="MBL1097313.1"/>
    </source>
</evidence>
<dbReference type="EMBL" id="JAERRF010000006">
    <property type="protein sequence ID" value="MBL1097313.1"/>
    <property type="molecule type" value="Genomic_DNA"/>
</dbReference>
<evidence type="ECO:0008006" key="4">
    <source>
        <dbReference type="Google" id="ProtNLM"/>
    </source>
</evidence>
<dbReference type="RefSeq" id="WP_201874519.1">
    <property type="nucleotide sequence ID" value="NZ_JAERRF010000006.1"/>
</dbReference>
<proteinExistence type="predicted"/>
<evidence type="ECO:0000256" key="1">
    <source>
        <dbReference type="SAM" id="MobiDB-lite"/>
    </source>
</evidence>
<dbReference type="Proteomes" id="UP000634229">
    <property type="component" value="Unassembled WGS sequence"/>
</dbReference>
<keyword evidence="3" id="KW-1185">Reference proteome</keyword>
<sequence length="213" mass="22564">MSSQDALEHTDSGQDTATARGRDAEGPSKKTSGCAVAMVVLGCLALLGMVGLSELEKGLDGYGQLEGGQEDLGPGATAEYEDGLRVTVSEPVREPGSRVYAFTITYENGTDSALRPIGTGSDAYVSDIAGSDTPLIVRAGVPYDYDGPDDGTDVEWLNDDEANRRLRPSLGEDESVRVPVRVRARAKATPVTVEVQPPGDDFRDTAQWALTLD</sequence>